<dbReference type="PANTHER" id="PTHR24036">
    <property type="entry name" value="SKELETOR-RELATED"/>
    <property type="match status" value="1"/>
</dbReference>
<evidence type="ECO:0000313" key="3">
    <source>
        <dbReference type="Proteomes" id="UP000887566"/>
    </source>
</evidence>
<name>A0A914US43_9BILA</name>
<keyword evidence="1" id="KW-0677">Repeat</keyword>
<dbReference type="Proteomes" id="UP000887566">
    <property type="component" value="Unplaced"/>
</dbReference>
<dbReference type="AlphaFoldDB" id="A0A914US43"/>
<dbReference type="WBParaSite" id="PSAMB.scaffold1208size34297.g11718.t1">
    <property type="protein sequence ID" value="PSAMB.scaffold1208size34297.g11718.t1"/>
    <property type="gene ID" value="PSAMB.scaffold1208size34297.g11718"/>
</dbReference>
<dbReference type="InterPro" id="IPR019545">
    <property type="entry name" value="DM13_domain"/>
</dbReference>
<evidence type="ECO:0000256" key="1">
    <source>
        <dbReference type="ARBA" id="ARBA00022737"/>
    </source>
</evidence>
<reference evidence="4" key="1">
    <citation type="submission" date="2022-11" db="UniProtKB">
        <authorList>
            <consortium name="WormBaseParasite"/>
        </authorList>
    </citation>
    <scope>IDENTIFICATION</scope>
</reference>
<dbReference type="PANTHER" id="PTHR24036:SF5">
    <property type="entry name" value="THROMBOMODULIN"/>
    <property type="match status" value="1"/>
</dbReference>
<accession>A0A914US43</accession>
<evidence type="ECO:0000259" key="2">
    <source>
        <dbReference type="PROSITE" id="PS51549"/>
    </source>
</evidence>
<dbReference type="PROSITE" id="PS51549">
    <property type="entry name" value="DM13"/>
    <property type="match status" value="1"/>
</dbReference>
<dbReference type="InterPro" id="IPR052126">
    <property type="entry name" value="Spindle_Org/Thrombomodulin"/>
</dbReference>
<organism evidence="3 4">
    <name type="scientific">Plectus sambesii</name>
    <dbReference type="NCBI Taxonomy" id="2011161"/>
    <lineage>
        <taxon>Eukaryota</taxon>
        <taxon>Metazoa</taxon>
        <taxon>Ecdysozoa</taxon>
        <taxon>Nematoda</taxon>
        <taxon>Chromadorea</taxon>
        <taxon>Plectida</taxon>
        <taxon>Plectina</taxon>
        <taxon>Plectoidea</taxon>
        <taxon>Plectidae</taxon>
        <taxon>Plectus</taxon>
    </lineage>
</organism>
<protein>
    <submittedName>
        <fullName evidence="4">DM13 domain-containing protein</fullName>
    </submittedName>
</protein>
<keyword evidence="3" id="KW-1185">Reference proteome</keyword>
<sequence length="257" mass="28132">NRQDLTVELGDGQTVYDINYLSVYCFAVGVNFGHVPVNLTPQRNPVPPSIPPVRDGPPPPALQAWTRPQVAIIPDGDKPTDLTFALGPPAGAKARAMRSICDNLSTVWYVQGQMTPEIWVQRGKIYRLKAQGGEQHPLYITSEETGGYINKPASEQAVIKNFAGGKGKNVGSKCEFKPIGDRRASDSDSFETFDEFRHFLEEDCAQPRQPGQLTWTPDASTPNTVYYGSFTTFNMGGPIRVCNSIGGSPQDPKCINN</sequence>
<proteinExistence type="predicted"/>
<evidence type="ECO:0000313" key="4">
    <source>
        <dbReference type="WBParaSite" id="PSAMB.scaffold1208size34297.g11718.t1"/>
    </source>
</evidence>
<feature type="domain" description="DM13" evidence="2">
    <location>
        <begin position="1"/>
        <end position="38"/>
    </location>
</feature>